<keyword evidence="2" id="KW-0456">Lyase</keyword>
<evidence type="ECO:0000313" key="3">
    <source>
        <dbReference type="EMBL" id="MBI6871566.1"/>
    </source>
</evidence>
<comment type="caution">
    <text evidence="3">The sequence shown here is derived from an EMBL/GenBank/DDBJ whole genome shotgun (WGS) entry which is preliminary data.</text>
</comment>
<gene>
    <name evidence="3" type="ORF">I6U51_02450</name>
</gene>
<dbReference type="GO" id="GO:0016829">
    <property type="term" value="F:lyase activity"/>
    <property type="evidence" value="ECO:0007669"/>
    <property type="project" value="UniProtKB-KW"/>
</dbReference>
<dbReference type="Pfam" id="PF07977">
    <property type="entry name" value="FabA"/>
    <property type="match status" value="1"/>
</dbReference>
<accession>A0A934HNL5</accession>
<dbReference type="CDD" id="cd01288">
    <property type="entry name" value="FabZ"/>
    <property type="match status" value="1"/>
</dbReference>
<dbReference type="EMBL" id="JAEEGB010000003">
    <property type="protein sequence ID" value="MBI6871566.1"/>
    <property type="molecule type" value="Genomic_DNA"/>
</dbReference>
<keyword evidence="4" id="KW-1185">Reference proteome</keyword>
<evidence type="ECO:0000313" key="4">
    <source>
        <dbReference type="Proteomes" id="UP000622687"/>
    </source>
</evidence>
<organism evidence="3 4">
    <name type="scientific">Clostridium aciditolerans</name>
    <dbReference type="NCBI Taxonomy" id="339861"/>
    <lineage>
        <taxon>Bacteria</taxon>
        <taxon>Bacillati</taxon>
        <taxon>Bacillota</taxon>
        <taxon>Clostridia</taxon>
        <taxon>Eubacteriales</taxon>
        <taxon>Clostridiaceae</taxon>
        <taxon>Clostridium</taxon>
    </lineage>
</organism>
<dbReference type="SUPFAM" id="SSF54637">
    <property type="entry name" value="Thioesterase/thiol ester dehydrase-isomerase"/>
    <property type="match status" value="1"/>
</dbReference>
<reference evidence="3" key="1">
    <citation type="submission" date="2020-12" db="EMBL/GenBank/DDBJ databases">
        <title>Clostridium thailandense sp. nov., a novel acetogenic bacterium isolated from peat land soil in Thailand.</title>
        <authorList>
            <person name="Chaikitkaew S."/>
            <person name="Birkeland N.K."/>
        </authorList>
    </citation>
    <scope>NUCLEOTIDE SEQUENCE</scope>
    <source>
        <strain evidence="3">DSM 17425</strain>
    </source>
</reference>
<dbReference type="PANTHER" id="PTHR30272:SF1">
    <property type="entry name" value="3-HYDROXYACYL-[ACYL-CARRIER-PROTEIN] DEHYDRATASE"/>
    <property type="match status" value="1"/>
</dbReference>
<proteinExistence type="inferred from homology"/>
<dbReference type="RefSeq" id="WP_211141010.1">
    <property type="nucleotide sequence ID" value="NZ_JAEEGB010000003.1"/>
</dbReference>
<evidence type="ECO:0000256" key="2">
    <source>
        <dbReference type="ARBA" id="ARBA00023239"/>
    </source>
</evidence>
<name>A0A934HNL5_9CLOT</name>
<dbReference type="InterPro" id="IPR013114">
    <property type="entry name" value="FabA_FabZ"/>
</dbReference>
<dbReference type="InterPro" id="IPR029069">
    <property type="entry name" value="HotDog_dom_sf"/>
</dbReference>
<dbReference type="Gene3D" id="3.10.129.10">
    <property type="entry name" value="Hotdog Thioesterase"/>
    <property type="match status" value="1"/>
</dbReference>
<dbReference type="PANTHER" id="PTHR30272">
    <property type="entry name" value="3-HYDROXYACYL-[ACYL-CARRIER-PROTEIN] DEHYDRATASE"/>
    <property type="match status" value="1"/>
</dbReference>
<dbReference type="AlphaFoldDB" id="A0A934HNL5"/>
<evidence type="ECO:0000256" key="1">
    <source>
        <dbReference type="ARBA" id="ARBA00009174"/>
    </source>
</evidence>
<dbReference type="Proteomes" id="UP000622687">
    <property type="component" value="Unassembled WGS sequence"/>
</dbReference>
<comment type="similarity">
    <text evidence="1">Belongs to the thioester dehydratase family. FabZ subfamily.</text>
</comment>
<sequence>MKEIETLIPHRYPFLFVDEIISVDEHEIIGVKSFDDSFAFFQETSAGQKIVPSMILIEAMAQCGGAGVKKLNDSEDDALYGLASIENTQFHDTVQAGNTIKMIIRNIKISNKIIKQSGTVYCKDKIAVEATWMCAKF</sequence>
<protein>
    <submittedName>
        <fullName evidence="3">Beta-hydroxyacyl-ACP dehydratase</fullName>
    </submittedName>
</protein>